<dbReference type="Proteomes" id="UP000295830">
    <property type="component" value="Unassembled WGS sequence"/>
</dbReference>
<evidence type="ECO:0000256" key="1">
    <source>
        <dbReference type="ARBA" id="ARBA00004533"/>
    </source>
</evidence>
<evidence type="ECO:0000256" key="3">
    <source>
        <dbReference type="ARBA" id="ARBA00022475"/>
    </source>
</evidence>
<dbReference type="Pfam" id="PF00595">
    <property type="entry name" value="PDZ"/>
    <property type="match status" value="1"/>
</dbReference>
<dbReference type="InterPro" id="IPR024961">
    <property type="entry name" value="T2SS_GspC_N"/>
</dbReference>
<keyword evidence="3" id="KW-1003">Cell membrane</keyword>
<dbReference type="OrthoDB" id="5574088at2"/>
<dbReference type="InterPro" id="IPR001478">
    <property type="entry name" value="PDZ"/>
</dbReference>
<evidence type="ECO:0000259" key="9">
    <source>
        <dbReference type="Pfam" id="PF00595"/>
    </source>
</evidence>
<dbReference type="GO" id="GO:0005886">
    <property type="term" value="C:plasma membrane"/>
    <property type="evidence" value="ECO:0007669"/>
    <property type="project" value="UniProtKB-SubCell"/>
</dbReference>
<dbReference type="GO" id="GO:0015031">
    <property type="term" value="P:protein transport"/>
    <property type="evidence" value="ECO:0007669"/>
    <property type="project" value="UniProtKB-KW"/>
</dbReference>
<keyword evidence="4" id="KW-0997">Cell inner membrane</keyword>
<evidence type="ECO:0000313" key="12">
    <source>
        <dbReference type="Proteomes" id="UP000295830"/>
    </source>
</evidence>
<keyword evidence="2" id="KW-0813">Transport</keyword>
<keyword evidence="7" id="KW-1133">Transmembrane helix</keyword>
<name>A0A4R7JYA8_9GAMM</name>
<keyword evidence="12" id="KW-1185">Reference proteome</keyword>
<sequence length="268" mass="29086">MSARLPNLLAHLLLLVLVIQAGWFGGQWTWRVIWPQSIAAGMARTAPEPGSGVARIRPDELTFFGQVEGREGDIPDVVRETAPETGLTLKLHGVFLGTQAQASSAILSEDGASAELYQVGDELPGNAELIAVEPRRILLKRNGEVESLGFEDEGMALGRVASSGQRSEDSEAFLEQASDALENNPEEAIASAGFRPREDGPGYVYDGTNERLSDMNLQPGDVIISINGRELGNVEEDRERLEQWMSSGTLQLEIERGGTRFSFTVPVP</sequence>
<dbReference type="EMBL" id="SOAX01000002">
    <property type="protein sequence ID" value="TDT43165.1"/>
    <property type="molecule type" value="Genomic_DNA"/>
</dbReference>
<evidence type="ECO:0000256" key="7">
    <source>
        <dbReference type="ARBA" id="ARBA00022989"/>
    </source>
</evidence>
<keyword evidence="6" id="KW-0653">Protein transport</keyword>
<reference evidence="11 12" key="1">
    <citation type="submission" date="2019-03" db="EMBL/GenBank/DDBJ databases">
        <title>Genomic Encyclopedia of Type Strains, Phase IV (KMG-IV): sequencing the most valuable type-strain genomes for metagenomic binning, comparative biology and taxonomic classification.</title>
        <authorList>
            <person name="Goeker M."/>
        </authorList>
    </citation>
    <scope>NUCLEOTIDE SEQUENCE [LARGE SCALE GENOMIC DNA]</scope>
    <source>
        <strain evidence="11 12">DSM 15505</strain>
    </source>
</reference>
<gene>
    <name evidence="11" type="ORF">DES49_0977</name>
</gene>
<dbReference type="Pfam" id="PF11356">
    <property type="entry name" value="T2SSC"/>
    <property type="match status" value="1"/>
</dbReference>
<evidence type="ECO:0000256" key="2">
    <source>
        <dbReference type="ARBA" id="ARBA00022448"/>
    </source>
</evidence>
<evidence type="ECO:0000256" key="8">
    <source>
        <dbReference type="ARBA" id="ARBA00023136"/>
    </source>
</evidence>
<protein>
    <submittedName>
        <fullName evidence="11">Type II secretion system protein C (GspC)</fullName>
    </submittedName>
</protein>
<organism evidence="11 12">
    <name type="scientific">Halospina denitrificans</name>
    <dbReference type="NCBI Taxonomy" id="332522"/>
    <lineage>
        <taxon>Bacteria</taxon>
        <taxon>Pseudomonadati</taxon>
        <taxon>Pseudomonadota</taxon>
        <taxon>Gammaproteobacteria</taxon>
        <taxon>Halospina</taxon>
    </lineage>
</organism>
<dbReference type="Gene3D" id="2.30.42.10">
    <property type="match status" value="1"/>
</dbReference>
<comment type="caution">
    <text evidence="11">The sequence shown here is derived from an EMBL/GenBank/DDBJ whole genome shotgun (WGS) entry which is preliminary data.</text>
</comment>
<dbReference type="InterPro" id="IPR036034">
    <property type="entry name" value="PDZ_sf"/>
</dbReference>
<proteinExistence type="predicted"/>
<dbReference type="RefSeq" id="WP_133735251.1">
    <property type="nucleotide sequence ID" value="NZ_SOAX01000002.1"/>
</dbReference>
<keyword evidence="5" id="KW-0812">Transmembrane</keyword>
<dbReference type="AlphaFoldDB" id="A0A4R7JYA8"/>
<accession>A0A4R7JYA8</accession>
<keyword evidence="8" id="KW-0472">Membrane</keyword>
<comment type="subcellular location">
    <subcellularLocation>
        <location evidence="1">Cell inner membrane</location>
    </subcellularLocation>
</comment>
<dbReference type="SUPFAM" id="SSF50156">
    <property type="entry name" value="PDZ domain-like"/>
    <property type="match status" value="1"/>
</dbReference>
<evidence type="ECO:0000256" key="5">
    <source>
        <dbReference type="ARBA" id="ARBA00022692"/>
    </source>
</evidence>
<evidence type="ECO:0000259" key="10">
    <source>
        <dbReference type="Pfam" id="PF11356"/>
    </source>
</evidence>
<evidence type="ECO:0000256" key="4">
    <source>
        <dbReference type="ARBA" id="ARBA00022519"/>
    </source>
</evidence>
<feature type="domain" description="Type II secretion system protein GspC N-terminal" evidence="10">
    <location>
        <begin position="15"/>
        <end position="148"/>
    </location>
</feature>
<evidence type="ECO:0000256" key="6">
    <source>
        <dbReference type="ARBA" id="ARBA00022927"/>
    </source>
</evidence>
<feature type="domain" description="PDZ" evidence="9">
    <location>
        <begin position="217"/>
        <end position="255"/>
    </location>
</feature>
<evidence type="ECO:0000313" key="11">
    <source>
        <dbReference type="EMBL" id="TDT43165.1"/>
    </source>
</evidence>
<dbReference type="Gene3D" id="2.30.30.830">
    <property type="match status" value="1"/>
</dbReference>